<dbReference type="SUPFAM" id="SSF52058">
    <property type="entry name" value="L domain-like"/>
    <property type="match status" value="1"/>
</dbReference>
<organism evidence="7 8">
    <name type="scientific">Adineta steineri</name>
    <dbReference type="NCBI Taxonomy" id="433720"/>
    <lineage>
        <taxon>Eukaryota</taxon>
        <taxon>Metazoa</taxon>
        <taxon>Spiralia</taxon>
        <taxon>Gnathifera</taxon>
        <taxon>Rotifera</taxon>
        <taxon>Eurotatoria</taxon>
        <taxon>Bdelloidea</taxon>
        <taxon>Adinetida</taxon>
        <taxon>Adinetidae</taxon>
        <taxon>Adineta</taxon>
    </lineage>
</organism>
<sequence length="142" mass="16047">LTNNSLTIIPLLINLNETLQSLSLQRNQICTIDQSILNYYQTLHTIEFDQNPLHCDCHLGENVRNLFHSKTKITGQCQSPPERRNNNLMDLSNEQLTCSSKTLPECAYLIESEHETTTPPTTTTTTIATTTITTLRTTIPNM</sequence>
<dbReference type="PANTHER" id="PTHR22650:SF4">
    <property type="entry name" value="LEUCINE-RICH REPEAT AND TRANSMEMBRANE DOMAIN-CONTAINING PROTEIN 2-LIKE"/>
    <property type="match status" value="1"/>
</dbReference>
<evidence type="ECO:0000256" key="5">
    <source>
        <dbReference type="ARBA" id="ARBA00023136"/>
    </source>
</evidence>
<evidence type="ECO:0000256" key="3">
    <source>
        <dbReference type="ARBA" id="ARBA00022889"/>
    </source>
</evidence>
<comment type="subcellular location">
    <subcellularLocation>
        <location evidence="1">Membrane</location>
        <topology evidence="1">Single-pass membrane protein</topology>
    </subcellularLocation>
</comment>
<keyword evidence="4" id="KW-1133">Transmembrane helix</keyword>
<proteinExistence type="predicted"/>
<dbReference type="Gene3D" id="3.80.10.10">
    <property type="entry name" value="Ribonuclease Inhibitor"/>
    <property type="match status" value="1"/>
</dbReference>
<protein>
    <submittedName>
        <fullName evidence="7">Uncharacterized protein</fullName>
    </submittedName>
</protein>
<dbReference type="EMBL" id="CAJOAZ010020600">
    <property type="protein sequence ID" value="CAF4347712.1"/>
    <property type="molecule type" value="Genomic_DNA"/>
</dbReference>
<comment type="caution">
    <text evidence="7">The sequence shown here is derived from an EMBL/GenBank/DDBJ whole genome shotgun (WGS) entry which is preliminary data.</text>
</comment>
<keyword evidence="5" id="KW-0472">Membrane</keyword>
<evidence type="ECO:0000256" key="6">
    <source>
        <dbReference type="ARBA" id="ARBA00023157"/>
    </source>
</evidence>
<accession>A0A820KWQ8</accession>
<evidence type="ECO:0000256" key="4">
    <source>
        <dbReference type="ARBA" id="ARBA00022989"/>
    </source>
</evidence>
<keyword evidence="3" id="KW-0130">Cell adhesion</keyword>
<evidence type="ECO:0000313" key="7">
    <source>
        <dbReference type="EMBL" id="CAF4347712.1"/>
    </source>
</evidence>
<dbReference type="InterPro" id="IPR032675">
    <property type="entry name" value="LRR_dom_sf"/>
</dbReference>
<feature type="non-terminal residue" evidence="7">
    <location>
        <position position="1"/>
    </location>
</feature>
<dbReference type="PANTHER" id="PTHR22650">
    <property type="entry name" value="GLYCOPROTEIN IB BETA"/>
    <property type="match status" value="1"/>
</dbReference>
<dbReference type="AlphaFoldDB" id="A0A820KWQ8"/>
<evidence type="ECO:0000313" key="8">
    <source>
        <dbReference type="Proteomes" id="UP000663844"/>
    </source>
</evidence>
<dbReference type="InterPro" id="IPR052313">
    <property type="entry name" value="GPIb-IX-V_Complex"/>
</dbReference>
<name>A0A820KWQ8_9BILA</name>
<reference evidence="7" key="1">
    <citation type="submission" date="2021-02" db="EMBL/GenBank/DDBJ databases">
        <authorList>
            <person name="Nowell W R."/>
        </authorList>
    </citation>
    <scope>NUCLEOTIDE SEQUENCE</scope>
</reference>
<keyword evidence="2" id="KW-0812">Transmembrane</keyword>
<evidence type="ECO:0000256" key="1">
    <source>
        <dbReference type="ARBA" id="ARBA00004167"/>
    </source>
</evidence>
<gene>
    <name evidence="7" type="ORF">OXD698_LOCUS48593</name>
</gene>
<evidence type="ECO:0000256" key="2">
    <source>
        <dbReference type="ARBA" id="ARBA00022692"/>
    </source>
</evidence>
<keyword evidence="6" id="KW-1015">Disulfide bond</keyword>
<dbReference type="Proteomes" id="UP000663844">
    <property type="component" value="Unassembled WGS sequence"/>
</dbReference>